<evidence type="ECO:0000313" key="2">
    <source>
        <dbReference type="EMBL" id="GAA3278215.1"/>
    </source>
</evidence>
<dbReference type="Proteomes" id="UP001501736">
    <property type="component" value="Unassembled WGS sequence"/>
</dbReference>
<protein>
    <recommendedName>
        <fullName evidence="4">SGNH/GDSL hydrolase family protein</fullName>
    </recommendedName>
</protein>
<name>A0ABP6R8S9_9MICC</name>
<evidence type="ECO:0008006" key="4">
    <source>
        <dbReference type="Google" id="ProtNLM"/>
    </source>
</evidence>
<sequence>MRRRPGRCAGAGGPAPGGPGHGAEGRFQECHRGPCLPGFRGRSAVRSSPCHRSVAIRDPSDEAPEGIRHERIEALAAGGALLTTASCGIGSEAADPTDDAAYERLAQEAAAVDAELLLISMPPIEADEFYADHMDELDSAHETAAAVAEETDHATFLDASEVWGEEYSREHDGSIDRSDDGIHTCPQGAARFTSWFLDELSDHHQGFSPAPAERWANAGWSDAEVFTGC</sequence>
<dbReference type="EMBL" id="BAAAYG010000001">
    <property type="protein sequence ID" value="GAA3278215.1"/>
    <property type="molecule type" value="Genomic_DNA"/>
</dbReference>
<gene>
    <name evidence="2" type="ORF">GCM10020260_00020</name>
</gene>
<organism evidence="2 3">
    <name type="scientific">Nesterenkonia halobia</name>
    <dbReference type="NCBI Taxonomy" id="37922"/>
    <lineage>
        <taxon>Bacteria</taxon>
        <taxon>Bacillati</taxon>
        <taxon>Actinomycetota</taxon>
        <taxon>Actinomycetes</taxon>
        <taxon>Micrococcales</taxon>
        <taxon>Micrococcaceae</taxon>
        <taxon>Nesterenkonia</taxon>
    </lineage>
</organism>
<dbReference type="SUPFAM" id="SSF52266">
    <property type="entry name" value="SGNH hydrolase"/>
    <property type="match status" value="1"/>
</dbReference>
<accession>A0ABP6R8S9</accession>
<feature type="compositionally biased region" description="Gly residues" evidence="1">
    <location>
        <begin position="9"/>
        <end position="22"/>
    </location>
</feature>
<feature type="region of interest" description="Disordered" evidence="1">
    <location>
        <begin position="1"/>
        <end position="29"/>
    </location>
</feature>
<dbReference type="InterPro" id="IPR036514">
    <property type="entry name" value="SGNH_hydro_sf"/>
</dbReference>
<feature type="region of interest" description="Disordered" evidence="1">
    <location>
        <begin position="42"/>
        <end position="64"/>
    </location>
</feature>
<reference evidence="3" key="1">
    <citation type="journal article" date="2019" name="Int. J. Syst. Evol. Microbiol.">
        <title>The Global Catalogue of Microorganisms (GCM) 10K type strain sequencing project: providing services to taxonomists for standard genome sequencing and annotation.</title>
        <authorList>
            <consortium name="The Broad Institute Genomics Platform"/>
            <consortium name="The Broad Institute Genome Sequencing Center for Infectious Disease"/>
            <person name="Wu L."/>
            <person name="Ma J."/>
        </authorList>
    </citation>
    <scope>NUCLEOTIDE SEQUENCE [LARGE SCALE GENOMIC DNA]</scope>
    <source>
        <strain evidence="3">JCM 11483</strain>
    </source>
</reference>
<evidence type="ECO:0000256" key="1">
    <source>
        <dbReference type="SAM" id="MobiDB-lite"/>
    </source>
</evidence>
<comment type="caution">
    <text evidence="2">The sequence shown here is derived from an EMBL/GenBank/DDBJ whole genome shotgun (WGS) entry which is preliminary data.</text>
</comment>
<proteinExistence type="predicted"/>
<evidence type="ECO:0000313" key="3">
    <source>
        <dbReference type="Proteomes" id="UP001501736"/>
    </source>
</evidence>
<keyword evidence="3" id="KW-1185">Reference proteome</keyword>
<dbReference type="Gene3D" id="3.40.50.1110">
    <property type="entry name" value="SGNH hydrolase"/>
    <property type="match status" value="1"/>
</dbReference>